<reference evidence="2" key="1">
    <citation type="submission" date="2018-04" db="EMBL/GenBank/DDBJ databases">
        <title>Whole genome sequencing of Hypsizygus marmoreus.</title>
        <authorList>
            <person name="Choi I.-G."/>
            <person name="Min B."/>
            <person name="Kim J.-G."/>
            <person name="Kim S."/>
            <person name="Oh Y.-L."/>
            <person name="Kong W.-S."/>
            <person name="Park H."/>
            <person name="Jeong J."/>
            <person name="Song E.-S."/>
        </authorList>
    </citation>
    <scope>NUCLEOTIDE SEQUENCE [LARGE SCALE GENOMIC DNA]</scope>
    <source>
        <strain evidence="2">51987-8</strain>
    </source>
</reference>
<organism evidence="2 3">
    <name type="scientific">Hypsizygus marmoreus</name>
    <name type="common">White beech mushroom</name>
    <name type="synonym">Agaricus marmoreus</name>
    <dbReference type="NCBI Taxonomy" id="39966"/>
    <lineage>
        <taxon>Eukaryota</taxon>
        <taxon>Fungi</taxon>
        <taxon>Dikarya</taxon>
        <taxon>Basidiomycota</taxon>
        <taxon>Agaricomycotina</taxon>
        <taxon>Agaricomycetes</taxon>
        <taxon>Agaricomycetidae</taxon>
        <taxon>Agaricales</taxon>
        <taxon>Tricholomatineae</taxon>
        <taxon>Lyophyllaceae</taxon>
        <taxon>Hypsizygus</taxon>
    </lineage>
</organism>
<keyword evidence="3" id="KW-1185">Reference proteome</keyword>
<evidence type="ECO:0000313" key="3">
    <source>
        <dbReference type="Proteomes" id="UP000076154"/>
    </source>
</evidence>
<name>A0A369J9Q4_HYPMA</name>
<gene>
    <name evidence="2" type="ORF">Hypma_014705</name>
</gene>
<proteinExistence type="predicted"/>
<comment type="caution">
    <text evidence="2">The sequence shown here is derived from an EMBL/GenBank/DDBJ whole genome shotgun (WGS) entry which is preliminary data.</text>
</comment>
<evidence type="ECO:0000259" key="1">
    <source>
        <dbReference type="Pfam" id="PF00651"/>
    </source>
</evidence>
<dbReference type="OrthoDB" id="2593747at2759"/>
<dbReference type="STRING" id="39966.A0A369J9Q4"/>
<dbReference type="SUPFAM" id="SSF54695">
    <property type="entry name" value="POZ domain"/>
    <property type="match status" value="1"/>
</dbReference>
<evidence type="ECO:0000313" key="2">
    <source>
        <dbReference type="EMBL" id="RDB18598.1"/>
    </source>
</evidence>
<accession>A0A369J9Q4</accession>
<dbReference type="Gene3D" id="3.30.710.10">
    <property type="entry name" value="Potassium Channel Kv1.1, Chain A"/>
    <property type="match status" value="1"/>
</dbReference>
<dbReference type="Proteomes" id="UP000076154">
    <property type="component" value="Unassembled WGS sequence"/>
</dbReference>
<dbReference type="Pfam" id="PF00651">
    <property type="entry name" value="BTB"/>
    <property type="match status" value="1"/>
</dbReference>
<dbReference type="InParanoid" id="A0A369J9Q4"/>
<dbReference type="CDD" id="cd18186">
    <property type="entry name" value="BTB_POZ_ZBTB_KLHL-like"/>
    <property type="match status" value="1"/>
</dbReference>
<sequence length="257" mass="29439">MAQTEPAAPPATCDEQDSDYYFQDIYFLVDKMLFKVPRHHFEQDSVMFRDMFSLPVGAEGTADGSSRETPLHLDGINKDEFRQLLRVLYPRHFGSVDLSVSQWSSVLKLVTMWEFENIRKIAIDNLTSMAMDGVTRIALAKDYSIREWWYPALCAIAEQTERITEKDVDRIGVALSLRVAEFQGRASGHSNGANVYTRGPKDVWIAKRLQSIIGALFPECPDMPVVETPRRCGNCDIDFGTNYYRYCPNCRYNTDMY</sequence>
<dbReference type="AlphaFoldDB" id="A0A369J9Q4"/>
<dbReference type="InterPro" id="IPR011333">
    <property type="entry name" value="SKP1/BTB/POZ_sf"/>
</dbReference>
<feature type="domain" description="BTB" evidence="1">
    <location>
        <begin position="17"/>
        <end position="124"/>
    </location>
</feature>
<protein>
    <recommendedName>
        <fullName evidence="1">BTB domain-containing protein</fullName>
    </recommendedName>
</protein>
<dbReference type="EMBL" id="LUEZ02000090">
    <property type="protein sequence ID" value="RDB18598.1"/>
    <property type="molecule type" value="Genomic_DNA"/>
</dbReference>
<dbReference type="InterPro" id="IPR000210">
    <property type="entry name" value="BTB/POZ_dom"/>
</dbReference>